<dbReference type="CDD" id="cd02440">
    <property type="entry name" value="AdoMet_MTases"/>
    <property type="match status" value="1"/>
</dbReference>
<dbReference type="EMBL" id="CP000245">
    <property type="protein sequence ID" value="AEG94255.1"/>
    <property type="molecule type" value="Genomic_DNA"/>
</dbReference>
<gene>
    <name evidence="4" type="ordered locus">Rta_31445</name>
</gene>
<dbReference type="Pfam" id="PF13649">
    <property type="entry name" value="Methyltransf_25"/>
    <property type="match status" value="1"/>
</dbReference>
<reference evidence="4 5" key="2">
    <citation type="journal article" date="2011" name="PLoS ONE">
        <title>The Cyst-Dividing Bacterium Ramlibacter tataouinensis TTB310 Genome Reveals a Well-Stocked Toolbox for Adaptation to a Desert Environment.</title>
        <authorList>
            <person name="De Luca G."/>
            <person name="Barakat M."/>
            <person name="Ortet P."/>
            <person name="Fochesato S."/>
            <person name="Jourlin-Castelli C."/>
            <person name="Ansaldi M."/>
            <person name="Py B."/>
            <person name="Fichant G."/>
            <person name="Coutinho P.M."/>
            <person name="Voulhoux R."/>
            <person name="Bastien O."/>
            <person name="Marechal E."/>
            <person name="Henrissat B."/>
            <person name="Quentin Y."/>
            <person name="Noirot P."/>
            <person name="Filloux A."/>
            <person name="Mejean V."/>
            <person name="Dubow M.S."/>
            <person name="Barras F."/>
            <person name="Barbe V."/>
            <person name="Weissenbach J."/>
            <person name="Mihalcescu I."/>
            <person name="Vermeglio A."/>
            <person name="Achouak W."/>
            <person name="Heulin T."/>
        </authorList>
    </citation>
    <scope>NUCLEOTIDE SEQUENCE [LARGE SCALE GENOMIC DNA]</scope>
    <source>
        <strain evidence="5">ATCC BAA-407 / DSM 14655 / LMG 21543 / TTB310</strain>
    </source>
</reference>
<keyword evidence="2" id="KW-0808">Transferase</keyword>
<evidence type="ECO:0000259" key="3">
    <source>
        <dbReference type="Pfam" id="PF13649"/>
    </source>
</evidence>
<dbReference type="eggNOG" id="COG0500">
    <property type="taxonomic scope" value="Bacteria"/>
</dbReference>
<evidence type="ECO:0000256" key="1">
    <source>
        <dbReference type="ARBA" id="ARBA00022603"/>
    </source>
</evidence>
<dbReference type="PANTHER" id="PTHR43861:SF1">
    <property type="entry name" value="TRANS-ACONITATE 2-METHYLTRANSFERASE"/>
    <property type="match status" value="1"/>
</dbReference>
<protein>
    <recommendedName>
        <fullName evidence="3">Methyltransferase domain-containing protein</fullName>
    </recommendedName>
</protein>
<dbReference type="GO" id="GO:0008168">
    <property type="term" value="F:methyltransferase activity"/>
    <property type="evidence" value="ECO:0007669"/>
    <property type="project" value="UniProtKB-KW"/>
</dbReference>
<dbReference type="STRING" id="365046.Rta_31445"/>
<keyword evidence="5" id="KW-1185">Reference proteome</keyword>
<name>F5XXC0_RAMTT</name>
<proteinExistence type="predicted"/>
<evidence type="ECO:0000256" key="2">
    <source>
        <dbReference type="ARBA" id="ARBA00022679"/>
    </source>
</evidence>
<feature type="domain" description="Methyltransferase" evidence="3">
    <location>
        <begin position="23"/>
        <end position="114"/>
    </location>
</feature>
<dbReference type="RefSeq" id="WP_013902486.1">
    <property type="nucleotide sequence ID" value="NC_015677.1"/>
</dbReference>
<accession>F5XXC0</accession>
<sequence length="193" mass="21859">MLYDPWLDRWLPLLTQQYSGELVLDIGCGHGDDLRTLARAGFRVMGFDRSAVAVALARRRVPGARIEHTDFRERFAVGVPSLGVVVASLSLHYYPWEETLALVAKIRSALRPGGLLLCRLNSTTDRHFGAGRGDEIEPNLFLIDGHPKRFFDEESVSALFSKGWKTLSIQQLHTRKYLRQKALWEVVLERSAN</sequence>
<dbReference type="Gene3D" id="3.40.50.150">
    <property type="entry name" value="Vaccinia Virus protein VP39"/>
    <property type="match status" value="1"/>
</dbReference>
<dbReference type="Proteomes" id="UP000008385">
    <property type="component" value="Chromosome"/>
</dbReference>
<evidence type="ECO:0000313" key="4">
    <source>
        <dbReference type="EMBL" id="AEG94255.1"/>
    </source>
</evidence>
<evidence type="ECO:0000313" key="5">
    <source>
        <dbReference type="Proteomes" id="UP000008385"/>
    </source>
</evidence>
<dbReference type="GO" id="GO:0032259">
    <property type="term" value="P:methylation"/>
    <property type="evidence" value="ECO:0007669"/>
    <property type="project" value="UniProtKB-KW"/>
</dbReference>
<reference evidence="5" key="1">
    <citation type="submission" date="2006-01" db="EMBL/GenBank/DDBJ databases">
        <title>Genome of the cyst-dividing bacterium Ramlibacter tataouinensis.</title>
        <authorList>
            <person name="Barakat M."/>
            <person name="Ortet P."/>
            <person name="De Luca G."/>
            <person name="Jourlin-Castelli C."/>
            <person name="Ansaldi M."/>
            <person name="Py B."/>
            <person name="Fichant G."/>
            <person name="Coutinho P."/>
            <person name="Voulhoux R."/>
            <person name="Bastien O."/>
            <person name="Roy S."/>
            <person name="Marechal E."/>
            <person name="Henrissat B."/>
            <person name="Quentin Y."/>
            <person name="Noirot P."/>
            <person name="Filloux A."/>
            <person name="Mejean V."/>
            <person name="DuBow M."/>
            <person name="Barras F."/>
            <person name="Heulin T."/>
        </authorList>
    </citation>
    <scope>NUCLEOTIDE SEQUENCE [LARGE SCALE GENOMIC DNA]</scope>
    <source>
        <strain evidence="5">ATCC BAA-407 / DSM 14655 / LMG 21543 / TTB310</strain>
    </source>
</reference>
<dbReference type="InterPro" id="IPR029063">
    <property type="entry name" value="SAM-dependent_MTases_sf"/>
</dbReference>
<dbReference type="KEGG" id="rta:Rta_31445"/>
<keyword evidence="1" id="KW-0489">Methyltransferase</keyword>
<dbReference type="AlphaFoldDB" id="F5XXC0"/>
<dbReference type="PANTHER" id="PTHR43861">
    <property type="entry name" value="TRANS-ACONITATE 2-METHYLTRANSFERASE-RELATED"/>
    <property type="match status" value="1"/>
</dbReference>
<dbReference type="HOGENOM" id="CLU_091228_2_0_4"/>
<dbReference type="OrthoDB" id="9804312at2"/>
<organism evidence="4 5">
    <name type="scientific">Ramlibacter tataouinensis (strain ATCC BAA-407 / DSM 14655 / LMG 21543 / TTB310)</name>
    <dbReference type="NCBI Taxonomy" id="365046"/>
    <lineage>
        <taxon>Bacteria</taxon>
        <taxon>Pseudomonadati</taxon>
        <taxon>Pseudomonadota</taxon>
        <taxon>Betaproteobacteria</taxon>
        <taxon>Burkholderiales</taxon>
        <taxon>Comamonadaceae</taxon>
        <taxon>Ramlibacter</taxon>
    </lineage>
</organism>
<dbReference type="InterPro" id="IPR041698">
    <property type="entry name" value="Methyltransf_25"/>
</dbReference>
<dbReference type="SUPFAM" id="SSF53335">
    <property type="entry name" value="S-adenosyl-L-methionine-dependent methyltransferases"/>
    <property type="match status" value="1"/>
</dbReference>